<feature type="region of interest" description="Disordered" evidence="1">
    <location>
        <begin position="33"/>
        <end position="59"/>
    </location>
</feature>
<organism evidence="2 3">
    <name type="scientific">Synaphobranchus kaupii</name>
    <name type="common">Kaup's arrowtooth eel</name>
    <dbReference type="NCBI Taxonomy" id="118154"/>
    <lineage>
        <taxon>Eukaryota</taxon>
        <taxon>Metazoa</taxon>
        <taxon>Chordata</taxon>
        <taxon>Craniata</taxon>
        <taxon>Vertebrata</taxon>
        <taxon>Euteleostomi</taxon>
        <taxon>Actinopterygii</taxon>
        <taxon>Neopterygii</taxon>
        <taxon>Teleostei</taxon>
        <taxon>Anguilliformes</taxon>
        <taxon>Synaphobranchidae</taxon>
        <taxon>Synaphobranchus</taxon>
    </lineage>
</organism>
<comment type="caution">
    <text evidence="2">The sequence shown here is derived from an EMBL/GenBank/DDBJ whole genome shotgun (WGS) entry which is preliminary data.</text>
</comment>
<dbReference type="EMBL" id="JAINUF010000003">
    <property type="protein sequence ID" value="KAJ8370436.1"/>
    <property type="molecule type" value="Genomic_DNA"/>
</dbReference>
<name>A0A9Q1FZ91_SYNKA</name>
<keyword evidence="3" id="KW-1185">Reference proteome</keyword>
<accession>A0A9Q1FZ91</accession>
<reference evidence="2" key="1">
    <citation type="journal article" date="2023" name="Science">
        <title>Genome structures resolve the early diversification of teleost fishes.</title>
        <authorList>
            <person name="Parey E."/>
            <person name="Louis A."/>
            <person name="Montfort J."/>
            <person name="Bouchez O."/>
            <person name="Roques C."/>
            <person name="Iampietro C."/>
            <person name="Lluch J."/>
            <person name="Castinel A."/>
            <person name="Donnadieu C."/>
            <person name="Desvignes T."/>
            <person name="Floi Bucao C."/>
            <person name="Jouanno E."/>
            <person name="Wen M."/>
            <person name="Mejri S."/>
            <person name="Dirks R."/>
            <person name="Jansen H."/>
            <person name="Henkel C."/>
            <person name="Chen W.J."/>
            <person name="Zahm M."/>
            <person name="Cabau C."/>
            <person name="Klopp C."/>
            <person name="Thompson A.W."/>
            <person name="Robinson-Rechavi M."/>
            <person name="Braasch I."/>
            <person name="Lecointre G."/>
            <person name="Bobe J."/>
            <person name="Postlethwait J.H."/>
            <person name="Berthelot C."/>
            <person name="Roest Crollius H."/>
            <person name="Guiguen Y."/>
        </authorList>
    </citation>
    <scope>NUCLEOTIDE SEQUENCE</scope>
    <source>
        <strain evidence="2">WJC10195</strain>
    </source>
</reference>
<sequence length="116" mass="12632">MGLVYNNRVAKPAITHNYTAKTAVLPSAIDSSLRGSAVSSLPRGRETAPHTDGSIWKETGQQKQWSGLDWFGEALHTTQHCGRRPCGSAACTLRLRGADSCRESHGLRIEEEPDSE</sequence>
<evidence type="ECO:0000313" key="3">
    <source>
        <dbReference type="Proteomes" id="UP001152622"/>
    </source>
</evidence>
<evidence type="ECO:0000313" key="2">
    <source>
        <dbReference type="EMBL" id="KAJ8370436.1"/>
    </source>
</evidence>
<gene>
    <name evidence="2" type="ORF">SKAU_G00104640</name>
</gene>
<evidence type="ECO:0000256" key="1">
    <source>
        <dbReference type="SAM" id="MobiDB-lite"/>
    </source>
</evidence>
<dbReference type="Proteomes" id="UP001152622">
    <property type="component" value="Chromosome 3"/>
</dbReference>
<dbReference type="AlphaFoldDB" id="A0A9Q1FZ91"/>
<proteinExistence type="predicted"/>
<protein>
    <submittedName>
        <fullName evidence="2">Uncharacterized protein</fullName>
    </submittedName>
</protein>